<evidence type="ECO:0000256" key="1">
    <source>
        <dbReference type="SAM" id="MobiDB-lite"/>
    </source>
</evidence>
<evidence type="ECO:0000313" key="4">
    <source>
        <dbReference type="EMBL" id="TGB44123.1"/>
    </source>
</evidence>
<dbReference type="Proteomes" id="UP000297792">
    <property type="component" value="Unassembled WGS sequence"/>
</dbReference>
<dbReference type="InterPro" id="IPR005693">
    <property type="entry name" value="Mce"/>
</dbReference>
<feature type="compositionally biased region" description="Pro residues" evidence="1">
    <location>
        <begin position="436"/>
        <end position="471"/>
    </location>
</feature>
<feature type="region of interest" description="Disordered" evidence="1">
    <location>
        <begin position="393"/>
        <end position="528"/>
    </location>
</feature>
<dbReference type="InterPro" id="IPR003399">
    <property type="entry name" value="Mce/MlaD"/>
</dbReference>
<dbReference type="RefSeq" id="WP_135359814.1">
    <property type="nucleotide sequence ID" value="NZ_RWJZ01000003.1"/>
</dbReference>
<keyword evidence="5" id="KW-1185">Reference proteome</keyword>
<organism evidence="4 5">
    <name type="scientific">Mycolicibacterium peregrinum</name>
    <name type="common">Mycobacterium peregrinum</name>
    <dbReference type="NCBI Taxonomy" id="43304"/>
    <lineage>
        <taxon>Bacteria</taxon>
        <taxon>Bacillati</taxon>
        <taxon>Actinomycetota</taxon>
        <taxon>Actinomycetes</taxon>
        <taxon>Mycobacteriales</taxon>
        <taxon>Mycobacteriaceae</taxon>
        <taxon>Mycolicibacterium</taxon>
    </lineage>
</organism>
<reference evidence="4 5" key="1">
    <citation type="submission" date="2018-12" db="EMBL/GenBank/DDBJ databases">
        <title>Draft genome sequences of Mycolicibacterium peregrinum isolated from a pig with lymphadenitis and from soil on the same Japanese pig farm.</title>
        <authorList>
            <person name="Komatsu T."/>
            <person name="Ohya K."/>
            <person name="Sawai K."/>
            <person name="Odoi J.O."/>
            <person name="Otsu K."/>
            <person name="Ota A."/>
            <person name="Ito T."/>
            <person name="Kawai M."/>
            <person name="Maruyama F."/>
        </authorList>
    </citation>
    <scope>NUCLEOTIDE SEQUENCE [LARGE SCALE GENOMIC DNA]</scope>
    <source>
        <strain evidence="4 5">138</strain>
    </source>
</reference>
<dbReference type="InterPro" id="IPR052336">
    <property type="entry name" value="MlaD_Phospholipid_Transporter"/>
</dbReference>
<comment type="caution">
    <text evidence="4">The sequence shown here is derived from an EMBL/GenBank/DDBJ whole genome shotgun (WGS) entry which is preliminary data.</text>
</comment>
<evidence type="ECO:0000313" key="5">
    <source>
        <dbReference type="Proteomes" id="UP000297792"/>
    </source>
</evidence>
<evidence type="ECO:0000259" key="3">
    <source>
        <dbReference type="Pfam" id="PF02470"/>
    </source>
</evidence>
<dbReference type="Pfam" id="PF02470">
    <property type="entry name" value="MlaD"/>
    <property type="match status" value="1"/>
</dbReference>
<proteinExistence type="predicted"/>
<evidence type="ECO:0000256" key="2">
    <source>
        <dbReference type="SAM" id="Phobius"/>
    </source>
</evidence>
<dbReference type="NCBIfam" id="TIGR00996">
    <property type="entry name" value="Mtu_fam_mce"/>
    <property type="match status" value="1"/>
</dbReference>
<protein>
    <submittedName>
        <fullName evidence="4">MCE family protein</fullName>
    </submittedName>
</protein>
<keyword evidence="2" id="KW-0472">Membrane</keyword>
<dbReference type="AlphaFoldDB" id="A0A4Z0HQ36"/>
<feature type="domain" description="Mce/MlaD" evidence="3">
    <location>
        <begin position="40"/>
        <end position="117"/>
    </location>
</feature>
<feature type="transmembrane region" description="Helical" evidence="2">
    <location>
        <begin position="6"/>
        <end position="29"/>
    </location>
</feature>
<sequence>MLTRFVRVQLVVFLIASLIGVGVMLFGYIQVQSFLGIGRTTLTVELPASGGLYRFSNVTYRGVQVGRVTDVDVVHKGPDHYVKATLSLDTSEKIPAAVTANVRSVSAVGEQYVDLVPRRDGAPYLENGSVIARADTTIPQPVGPVLDKTSSLLGSIPQGQLARMLDEMHAGFDGADYDLQSLFDSTAKLAGPLKESSDQTRALLEGSAPLLDTQVTSDTAIRTWTRSLRGFTDQVVANDPQIRSLLQKGPGSINEATRLISDFRMTMPLLLANLTSVGQLLATYRPALEQILVLLPPAISIVQAVNPNRNAQGLGLGSFRITVSDPPACTVGFLPPSSWRPTYDTTTIDTPDGLYCKLPQDSPIAVRGVRNIPCMTKPDKRAPTAEMCNSDEQFEPVAQKQPVIGPYPRDPGLEAQGIPPDSRWFPDQGLYSAPGEGPPAPNTPPPAPPTTMLVPPPAGGVDKPSPPPALPGTPEAADTPAAQPPPLDGSATSGANNAPAAFSGGGSATGGIQFANYNPRTGEYVGPDGKLYQQANLATGSGQRTWQDMLLSQR</sequence>
<dbReference type="PANTHER" id="PTHR33371:SF16">
    <property type="entry name" value="MCE-FAMILY PROTEIN MCE3F"/>
    <property type="match status" value="1"/>
</dbReference>
<dbReference type="PANTHER" id="PTHR33371">
    <property type="entry name" value="INTERMEMBRANE PHOSPHOLIPID TRANSPORT SYSTEM BINDING PROTEIN MLAD-RELATED"/>
    <property type="match status" value="1"/>
</dbReference>
<keyword evidence="2" id="KW-0812">Transmembrane</keyword>
<accession>A0A4Z0HQ36</accession>
<dbReference type="EMBL" id="RWKA01000004">
    <property type="protein sequence ID" value="TGB44123.1"/>
    <property type="molecule type" value="Genomic_DNA"/>
</dbReference>
<dbReference type="GO" id="GO:0005576">
    <property type="term" value="C:extracellular region"/>
    <property type="evidence" value="ECO:0007669"/>
    <property type="project" value="TreeGrafter"/>
</dbReference>
<name>A0A4Z0HQ36_MYCPR</name>
<gene>
    <name evidence="4" type="ORF">EJD98_09635</name>
</gene>
<keyword evidence="2" id="KW-1133">Transmembrane helix</keyword>